<feature type="domain" description="Isochorismatase-like" evidence="3">
    <location>
        <begin position="4"/>
        <end position="186"/>
    </location>
</feature>
<dbReference type="GO" id="GO:0016787">
    <property type="term" value="F:hydrolase activity"/>
    <property type="evidence" value="ECO:0007669"/>
    <property type="project" value="UniProtKB-KW"/>
</dbReference>
<dbReference type="CDD" id="cd00431">
    <property type="entry name" value="cysteine_hydrolases"/>
    <property type="match status" value="1"/>
</dbReference>
<evidence type="ECO:0000313" key="4">
    <source>
        <dbReference type="EMBL" id="HIR09056.1"/>
    </source>
</evidence>
<dbReference type="Pfam" id="PF00857">
    <property type="entry name" value="Isochorismatase"/>
    <property type="match status" value="1"/>
</dbReference>
<comment type="similarity">
    <text evidence="1">Belongs to the isochorismatase family.</text>
</comment>
<dbReference type="AlphaFoldDB" id="A0A9D1D653"/>
<accession>A0A9D1D653</accession>
<evidence type="ECO:0000256" key="2">
    <source>
        <dbReference type="ARBA" id="ARBA00022801"/>
    </source>
</evidence>
<dbReference type="PANTHER" id="PTHR43540:SF6">
    <property type="entry name" value="ISOCHORISMATASE-LIKE DOMAIN-CONTAINING PROTEIN"/>
    <property type="match status" value="1"/>
</dbReference>
<comment type="caution">
    <text evidence="4">The sequence shown here is derived from an EMBL/GenBank/DDBJ whole genome shotgun (WGS) entry which is preliminary data.</text>
</comment>
<keyword evidence="2 4" id="KW-0378">Hydrolase</keyword>
<dbReference type="InterPro" id="IPR036380">
    <property type="entry name" value="Isochorismatase-like_sf"/>
</dbReference>
<dbReference type="SUPFAM" id="SSF52499">
    <property type="entry name" value="Isochorismatase-like hydrolases"/>
    <property type="match status" value="1"/>
</dbReference>
<dbReference type="PANTHER" id="PTHR43540">
    <property type="entry name" value="PEROXYUREIDOACRYLATE/UREIDOACRYLATE AMIDOHYDROLASE-RELATED"/>
    <property type="match status" value="1"/>
</dbReference>
<dbReference type="Gene3D" id="3.40.50.850">
    <property type="entry name" value="Isochorismatase-like"/>
    <property type="match status" value="1"/>
</dbReference>
<reference evidence="4" key="2">
    <citation type="journal article" date="2021" name="PeerJ">
        <title>Extensive microbial diversity within the chicken gut microbiome revealed by metagenomics and culture.</title>
        <authorList>
            <person name="Gilroy R."/>
            <person name="Ravi A."/>
            <person name="Getino M."/>
            <person name="Pursley I."/>
            <person name="Horton D.L."/>
            <person name="Alikhan N.F."/>
            <person name="Baker D."/>
            <person name="Gharbi K."/>
            <person name="Hall N."/>
            <person name="Watson M."/>
            <person name="Adriaenssens E.M."/>
            <person name="Foster-Nyarko E."/>
            <person name="Jarju S."/>
            <person name="Secka A."/>
            <person name="Antonio M."/>
            <person name="Oren A."/>
            <person name="Chaudhuri R.R."/>
            <person name="La Ragione R."/>
            <person name="Hildebrand F."/>
            <person name="Pallen M.J."/>
        </authorList>
    </citation>
    <scope>NUCLEOTIDE SEQUENCE</scope>
    <source>
        <strain evidence="4">ChiHjej9B8-7071</strain>
    </source>
</reference>
<sequence>MPKTAVLVIDMQKDFTKPNGRFYYPETTGVMMETFPEKLNKMRELGALIVIVYTAHDPDTKEVNPELTRMFRDGKKASLVEGTEGAELDERISYHPDTDILFRKHVPSAFFGTDLNEILRARGVENVLVVGVKTNVCCRATATDACAYNFRTYMVSDMLGTNTREINEFHLAEMTKYFAKALTSEEVFQRLKDGTF</sequence>
<proteinExistence type="inferred from homology"/>
<evidence type="ECO:0000256" key="1">
    <source>
        <dbReference type="ARBA" id="ARBA00006336"/>
    </source>
</evidence>
<protein>
    <submittedName>
        <fullName evidence="4">Cysteine hydrolase</fullName>
    </submittedName>
</protein>
<evidence type="ECO:0000313" key="5">
    <source>
        <dbReference type="Proteomes" id="UP000824258"/>
    </source>
</evidence>
<name>A0A9D1D653_9FIRM</name>
<dbReference type="Proteomes" id="UP000824258">
    <property type="component" value="Unassembled WGS sequence"/>
</dbReference>
<dbReference type="EMBL" id="DVGD01000043">
    <property type="protein sequence ID" value="HIR09056.1"/>
    <property type="molecule type" value="Genomic_DNA"/>
</dbReference>
<reference evidence="4" key="1">
    <citation type="submission" date="2020-10" db="EMBL/GenBank/DDBJ databases">
        <authorList>
            <person name="Gilroy R."/>
        </authorList>
    </citation>
    <scope>NUCLEOTIDE SEQUENCE</scope>
    <source>
        <strain evidence="4">ChiHjej9B8-7071</strain>
    </source>
</reference>
<dbReference type="InterPro" id="IPR050272">
    <property type="entry name" value="Isochorismatase-like_hydrls"/>
</dbReference>
<gene>
    <name evidence="4" type="ORF">IAA70_01485</name>
</gene>
<dbReference type="InterPro" id="IPR000868">
    <property type="entry name" value="Isochorismatase-like_dom"/>
</dbReference>
<organism evidence="4 5">
    <name type="scientific">Candidatus Avoscillospira stercoripullorum</name>
    <dbReference type="NCBI Taxonomy" id="2840709"/>
    <lineage>
        <taxon>Bacteria</taxon>
        <taxon>Bacillati</taxon>
        <taxon>Bacillota</taxon>
        <taxon>Clostridia</taxon>
        <taxon>Eubacteriales</taxon>
        <taxon>Oscillospiraceae</taxon>
        <taxon>Oscillospiraceae incertae sedis</taxon>
        <taxon>Candidatus Avoscillospira</taxon>
    </lineage>
</organism>
<evidence type="ECO:0000259" key="3">
    <source>
        <dbReference type="Pfam" id="PF00857"/>
    </source>
</evidence>